<evidence type="ECO:0000313" key="1">
    <source>
        <dbReference type="EMBL" id="KDR69643.1"/>
    </source>
</evidence>
<protein>
    <submittedName>
        <fullName evidence="1">Uncharacterized protein</fullName>
    </submittedName>
</protein>
<keyword evidence="2" id="KW-1185">Reference proteome</keyword>
<name>A0A067SS97_GALM3</name>
<dbReference type="AlphaFoldDB" id="A0A067SS97"/>
<dbReference type="EMBL" id="KL142401">
    <property type="protein sequence ID" value="KDR69643.1"/>
    <property type="molecule type" value="Genomic_DNA"/>
</dbReference>
<dbReference type="Proteomes" id="UP000027222">
    <property type="component" value="Unassembled WGS sequence"/>
</dbReference>
<gene>
    <name evidence="1" type="ORF">GALMADRAFT_917809</name>
</gene>
<proteinExistence type="predicted"/>
<organism evidence="1 2">
    <name type="scientific">Galerina marginata (strain CBS 339.88)</name>
    <dbReference type="NCBI Taxonomy" id="685588"/>
    <lineage>
        <taxon>Eukaryota</taxon>
        <taxon>Fungi</taxon>
        <taxon>Dikarya</taxon>
        <taxon>Basidiomycota</taxon>
        <taxon>Agaricomycotina</taxon>
        <taxon>Agaricomycetes</taxon>
        <taxon>Agaricomycetidae</taxon>
        <taxon>Agaricales</taxon>
        <taxon>Agaricineae</taxon>
        <taxon>Strophariaceae</taxon>
        <taxon>Galerina</taxon>
    </lineage>
</organism>
<evidence type="ECO:0000313" key="2">
    <source>
        <dbReference type="Proteomes" id="UP000027222"/>
    </source>
</evidence>
<dbReference type="HOGENOM" id="CLU_1390332_0_0_1"/>
<sequence>MLDFRCLMLVARPSTLDIDRVRENDVDPCRVVSRVHSAFAFLLRLSLEEDVGHRRRSRPRQQRDAGGVLRAKSGVFVEMERDGTRGFGVGYSLELSCSVCSMRTWYGWALGLGSGEFNQDSEARGGLCRSIDYDESKRAQAEQEADPGKGRLLLVWHRNRADSNTRTSMVRYLLACFWLLAFITTKPLLRISPYST</sequence>
<reference evidence="2" key="1">
    <citation type="journal article" date="2014" name="Proc. Natl. Acad. Sci. U.S.A.">
        <title>Extensive sampling of basidiomycete genomes demonstrates inadequacy of the white-rot/brown-rot paradigm for wood decay fungi.</title>
        <authorList>
            <person name="Riley R."/>
            <person name="Salamov A.A."/>
            <person name="Brown D.W."/>
            <person name="Nagy L.G."/>
            <person name="Floudas D."/>
            <person name="Held B.W."/>
            <person name="Levasseur A."/>
            <person name="Lombard V."/>
            <person name="Morin E."/>
            <person name="Otillar R."/>
            <person name="Lindquist E.A."/>
            <person name="Sun H."/>
            <person name="LaButti K.M."/>
            <person name="Schmutz J."/>
            <person name="Jabbour D."/>
            <person name="Luo H."/>
            <person name="Baker S.E."/>
            <person name="Pisabarro A.G."/>
            <person name="Walton J.D."/>
            <person name="Blanchette R.A."/>
            <person name="Henrissat B."/>
            <person name="Martin F."/>
            <person name="Cullen D."/>
            <person name="Hibbett D.S."/>
            <person name="Grigoriev I.V."/>
        </authorList>
    </citation>
    <scope>NUCLEOTIDE SEQUENCE [LARGE SCALE GENOMIC DNA]</scope>
    <source>
        <strain evidence="2">CBS 339.88</strain>
    </source>
</reference>
<accession>A0A067SS97</accession>